<protein>
    <submittedName>
        <fullName evidence="1">Retron St85 family effector protein</fullName>
    </submittedName>
</protein>
<organism evidence="1 2">
    <name type="scientific">Salinicola lusitanus</name>
    <dbReference type="NCBI Taxonomy" id="1949085"/>
    <lineage>
        <taxon>Bacteria</taxon>
        <taxon>Pseudomonadati</taxon>
        <taxon>Pseudomonadota</taxon>
        <taxon>Gammaproteobacteria</taxon>
        <taxon>Oceanospirillales</taxon>
        <taxon>Halomonadaceae</taxon>
        <taxon>Salinicola</taxon>
    </lineage>
</organism>
<dbReference type="InterPro" id="IPR049725">
    <property type="entry name" value="STM3845-like"/>
</dbReference>
<dbReference type="RefSeq" id="WP_342595574.1">
    <property type="nucleotide sequence ID" value="NZ_CP151919.1"/>
</dbReference>
<dbReference type="Proteomes" id="UP001453229">
    <property type="component" value="Chromosome"/>
</dbReference>
<name>A0ABZ3CV86_9GAMM</name>
<proteinExistence type="predicted"/>
<evidence type="ECO:0000313" key="1">
    <source>
        <dbReference type="EMBL" id="XAD55069.1"/>
    </source>
</evidence>
<keyword evidence="2" id="KW-1185">Reference proteome</keyword>
<sequence length="356" mass="41033">MYSLIMAGKKKELVDFFIDLLESTDFEKSRFSLPRKPIVIFCGGQSAASRSVKFEEVPNISFSSIRECLKALHLQYYPNYLFFMPEDIKGWQNGAVFNDLLEFEIAFSHLSSVITIITETPGALAELGVFASDKLNKNKLLVISNDSFADAPSFINKGINDYIRKNNNEAVKFFNIDSFRMNVNGGTAPLKLTQQTAQDIYDEVEEFIKEKVKQKSSTFSIKNKTHLFALLIDAFQIFRVISKDELFDLADYVNLHFKDDVLNRSDIRQFLMLMRELEFVKFVNAGSKKLFYIADMTALPKLAFIYKKKKTFDRNREMLDIMKFYEADAESNRINRSKLDAIKTIFGTQSDEGSFW</sequence>
<gene>
    <name evidence="1" type="ORF">AAGT95_03570</name>
</gene>
<dbReference type="EMBL" id="CP151919">
    <property type="protein sequence ID" value="XAD55069.1"/>
    <property type="molecule type" value="Genomic_DNA"/>
</dbReference>
<reference evidence="1 2" key="1">
    <citation type="submission" date="2024-04" db="EMBL/GenBank/DDBJ databases">
        <title>Salinicola lusitanus LLJ914,a marine bacterium isolated from the Okinawa Trough.</title>
        <authorList>
            <person name="Li J."/>
        </authorList>
    </citation>
    <scope>NUCLEOTIDE SEQUENCE [LARGE SCALE GENOMIC DNA]</scope>
    <source>
        <strain evidence="1 2">LLJ914</strain>
    </source>
</reference>
<dbReference type="NCBIfam" id="NF038232">
    <property type="entry name" value="STM3845_fam"/>
    <property type="match status" value="1"/>
</dbReference>
<accession>A0ABZ3CV86</accession>
<evidence type="ECO:0000313" key="2">
    <source>
        <dbReference type="Proteomes" id="UP001453229"/>
    </source>
</evidence>